<dbReference type="EMBL" id="CP118246">
    <property type="protein sequence ID" value="WDR03067.1"/>
    <property type="molecule type" value="Genomic_DNA"/>
</dbReference>
<dbReference type="Pfam" id="PF00496">
    <property type="entry name" value="SBP_bac_5"/>
    <property type="match status" value="1"/>
</dbReference>
<feature type="chain" id="PRO_5045466017" evidence="3">
    <location>
        <begin position="24"/>
        <end position="659"/>
    </location>
</feature>
<dbReference type="Gene3D" id="3.10.105.10">
    <property type="entry name" value="Dipeptide-binding Protein, Domain 3"/>
    <property type="match status" value="1"/>
</dbReference>
<dbReference type="Proteomes" id="UP001220530">
    <property type="component" value="Chromosome"/>
</dbReference>
<evidence type="ECO:0000259" key="4">
    <source>
        <dbReference type="Pfam" id="PF00496"/>
    </source>
</evidence>
<keyword evidence="3" id="KW-0732">Signal</keyword>
<dbReference type="InterPro" id="IPR039424">
    <property type="entry name" value="SBP_5"/>
</dbReference>
<dbReference type="PANTHER" id="PTHR30290">
    <property type="entry name" value="PERIPLASMIC BINDING COMPONENT OF ABC TRANSPORTER"/>
    <property type="match status" value="1"/>
</dbReference>
<dbReference type="InterPro" id="IPR000914">
    <property type="entry name" value="SBP_5_dom"/>
</dbReference>
<sequence length="659" mass="73441">MKRRDLLKTSAALAILAAVPTLARGAETTGAPSLDADVSAGNLPAAADRVGEEPLVLEPVESVGQYGGTIRDISNEDLGMERMVQAVEPFAKFNRDANGFRPNVLRAWDWNDAYTEVTMHFRKGMKWSDGQPFGPDDFMFFWNDMVLDQDVGLSFPSGTVVNNKPMTVEKLDDLSIKLTFDGPNPLFIDFASRGHYQSAQWLVPAHYMKQFHPKYSDAADTQDLMARYNTASRTQQLDMPTLNAWLATSYTAGQRLVTKRNPYYWKVDTKGQQLPYVDGFDTTLATADSFKQAVLLNAVAGKIDFQARDFNLGDISLLLQSQEKGEYTVKMWQRGDYAWPWIILMYDFNDEGIVDLFYKQEFRKALSFAMDRNKYNQIGAYGLAKPRQFALSPESPEFQSPEGQAFYEKWSTSYIDHDAEGAKKLLDAIGVVDKDGDGFRERPDGTRLQLIIDMPTDDPETNSIMDLMKEDWDGIGIETILNPIAGSEMTVRAQNREMMIRSWPSASGWGLLSAATVWAPIEGVEWCVGGINLGRYYQSGGTEGTAPRAGSMLEKLQKAYGDAVAIVDPAERDKALLAAYQIHLDEGPVSLGTIGEHPSPVVVSNRLHNVQDTGLLGGWDLGYPGTADPEQFYFRLLIVDLNTLEARANYRASRPSPPR</sequence>
<dbReference type="Gene3D" id="3.40.190.10">
    <property type="entry name" value="Periplasmic binding protein-like II"/>
    <property type="match status" value="1"/>
</dbReference>
<organism evidence="5 6">
    <name type="scientific">Devosia algicola</name>
    <dbReference type="NCBI Taxonomy" id="3026418"/>
    <lineage>
        <taxon>Bacteria</taxon>
        <taxon>Pseudomonadati</taxon>
        <taxon>Pseudomonadota</taxon>
        <taxon>Alphaproteobacteria</taxon>
        <taxon>Hyphomicrobiales</taxon>
        <taxon>Devosiaceae</taxon>
        <taxon>Devosia</taxon>
    </lineage>
</organism>
<evidence type="ECO:0000256" key="1">
    <source>
        <dbReference type="ARBA" id="ARBA00004418"/>
    </source>
</evidence>
<dbReference type="SUPFAM" id="SSF53850">
    <property type="entry name" value="Periplasmic binding protein-like II"/>
    <property type="match status" value="1"/>
</dbReference>
<evidence type="ECO:0000313" key="5">
    <source>
        <dbReference type="EMBL" id="WDR03067.1"/>
    </source>
</evidence>
<reference evidence="5 6" key="1">
    <citation type="submission" date="2023-02" db="EMBL/GenBank/DDBJ databases">
        <title>Devosia algicola sp. nov., isolated from the phycosphere of marine algae.</title>
        <authorList>
            <person name="Kim J.M."/>
            <person name="Lee J.K."/>
            <person name="Choi B.J."/>
            <person name="Bayburt H."/>
            <person name="Jeon C.O."/>
        </authorList>
    </citation>
    <scope>NUCLEOTIDE SEQUENCE [LARGE SCALE GENOMIC DNA]</scope>
    <source>
        <strain evidence="5 6">G20-9</strain>
    </source>
</reference>
<feature type="domain" description="Solute-binding protein family 5" evidence="4">
    <location>
        <begin position="100"/>
        <end position="505"/>
    </location>
</feature>
<comment type="similarity">
    <text evidence="2">Belongs to the bacterial solute-binding protein 5 family.</text>
</comment>
<evidence type="ECO:0000313" key="6">
    <source>
        <dbReference type="Proteomes" id="UP001220530"/>
    </source>
</evidence>
<proteinExistence type="inferred from homology"/>
<dbReference type="RefSeq" id="WP_282219469.1">
    <property type="nucleotide sequence ID" value="NZ_CP118246.1"/>
</dbReference>
<dbReference type="PANTHER" id="PTHR30290:SF62">
    <property type="entry name" value="OLIGOPEPTIDE ABC TRANSPORTER, PERIPLASMIC OLIGOPEPTIDE-BINDING PROTEIN"/>
    <property type="match status" value="1"/>
</dbReference>
<feature type="signal peptide" evidence="3">
    <location>
        <begin position="1"/>
        <end position="23"/>
    </location>
</feature>
<protein>
    <submittedName>
        <fullName evidence="5">ABC transporter substrate-binding protein</fullName>
    </submittedName>
</protein>
<evidence type="ECO:0000256" key="3">
    <source>
        <dbReference type="SAM" id="SignalP"/>
    </source>
</evidence>
<gene>
    <name evidence="5" type="ORF">PSQ19_02355</name>
</gene>
<dbReference type="CDD" id="cd08500">
    <property type="entry name" value="PBP2_NikA_DppA_OppA_like_4"/>
    <property type="match status" value="1"/>
</dbReference>
<comment type="subcellular location">
    <subcellularLocation>
        <location evidence="1">Periplasm</location>
    </subcellularLocation>
</comment>
<keyword evidence="6" id="KW-1185">Reference proteome</keyword>
<accession>A0ABY7YPE1</accession>
<name>A0ABY7YPE1_9HYPH</name>
<evidence type="ECO:0000256" key="2">
    <source>
        <dbReference type="ARBA" id="ARBA00005695"/>
    </source>
</evidence>